<proteinExistence type="predicted"/>
<gene>
    <name evidence="2" type="ORF">GCM10017056_44230</name>
</gene>
<dbReference type="EMBL" id="BNCJ01000021">
    <property type="protein sequence ID" value="GHF68253.1"/>
    <property type="molecule type" value="Genomic_DNA"/>
</dbReference>
<feature type="transmembrane region" description="Helical" evidence="1">
    <location>
        <begin position="42"/>
        <end position="63"/>
    </location>
</feature>
<reference evidence="2" key="1">
    <citation type="journal article" date="2014" name="Int. J. Syst. Evol. Microbiol.">
        <title>Complete genome sequence of Corynebacterium casei LMG S-19264T (=DSM 44701T), isolated from a smear-ripened cheese.</title>
        <authorList>
            <consortium name="US DOE Joint Genome Institute (JGI-PGF)"/>
            <person name="Walter F."/>
            <person name="Albersmeier A."/>
            <person name="Kalinowski J."/>
            <person name="Ruckert C."/>
        </authorList>
    </citation>
    <scope>NUCLEOTIDE SEQUENCE</scope>
    <source>
        <strain evidence="2">KCTC 42650</strain>
    </source>
</reference>
<keyword evidence="3" id="KW-1185">Reference proteome</keyword>
<evidence type="ECO:0000256" key="1">
    <source>
        <dbReference type="SAM" id="Phobius"/>
    </source>
</evidence>
<evidence type="ECO:0000313" key="3">
    <source>
        <dbReference type="Proteomes" id="UP000626220"/>
    </source>
</evidence>
<keyword evidence="1" id="KW-1133">Transmembrane helix</keyword>
<reference evidence="2" key="2">
    <citation type="submission" date="2020-09" db="EMBL/GenBank/DDBJ databases">
        <authorList>
            <person name="Sun Q."/>
            <person name="Kim S."/>
        </authorList>
    </citation>
    <scope>NUCLEOTIDE SEQUENCE</scope>
    <source>
        <strain evidence="2">KCTC 42650</strain>
    </source>
</reference>
<dbReference type="AlphaFoldDB" id="A0A8J3H294"/>
<accession>A0A8J3H294</accession>
<dbReference type="Proteomes" id="UP000626220">
    <property type="component" value="Unassembled WGS sequence"/>
</dbReference>
<protein>
    <submittedName>
        <fullName evidence="2">Uncharacterized protein</fullName>
    </submittedName>
</protein>
<keyword evidence="1" id="KW-0812">Transmembrane</keyword>
<keyword evidence="1" id="KW-0472">Membrane</keyword>
<feature type="transmembrane region" description="Helical" evidence="1">
    <location>
        <begin position="17"/>
        <end position="36"/>
    </location>
</feature>
<name>A0A8J3H294_9RHOB</name>
<evidence type="ECO:0000313" key="2">
    <source>
        <dbReference type="EMBL" id="GHF68253.1"/>
    </source>
</evidence>
<comment type="caution">
    <text evidence="2">The sequence shown here is derived from an EMBL/GenBank/DDBJ whole genome shotgun (WGS) entry which is preliminary data.</text>
</comment>
<organism evidence="2 3">
    <name type="scientific">Seohaeicola zhoushanensis</name>
    <dbReference type="NCBI Taxonomy" id="1569283"/>
    <lineage>
        <taxon>Bacteria</taxon>
        <taxon>Pseudomonadati</taxon>
        <taxon>Pseudomonadota</taxon>
        <taxon>Alphaproteobacteria</taxon>
        <taxon>Rhodobacterales</taxon>
        <taxon>Roseobacteraceae</taxon>
        <taxon>Seohaeicola</taxon>
    </lineage>
</organism>
<dbReference type="RefSeq" id="WP_189682309.1">
    <property type="nucleotide sequence ID" value="NZ_BNCJ01000021.1"/>
</dbReference>
<sequence length="161" mass="17527">MDDEILAVIEASVIRRWIGLAMLAGLGGVTIYVALAKPPEPVWQVFLIGIGLLSLWAAARMYAATQLRIELTREVLRDSAGMVLARVEDIRSIERGAMAFKPSNGFLVTTNTPAGRAWRPGLWWRVGRRVGVGGVVPGHQAKLVSDILSALLLERNEKGAE</sequence>